<gene>
    <name evidence="2" type="ORF">BCR35DRAFT_311402</name>
</gene>
<dbReference type="AlphaFoldDB" id="A0A1Y2C0T0"/>
<comment type="caution">
    <text evidence="2">The sequence shown here is derived from an EMBL/GenBank/DDBJ whole genome shotgun (WGS) entry which is preliminary data.</text>
</comment>
<evidence type="ECO:0000259" key="1">
    <source>
        <dbReference type="PROSITE" id="PS51186"/>
    </source>
</evidence>
<keyword evidence="2" id="KW-0808">Transferase</keyword>
<name>A0A1Y2C0T0_9BASI</name>
<dbReference type="Proteomes" id="UP000193467">
    <property type="component" value="Unassembled WGS sequence"/>
</dbReference>
<dbReference type="PANTHER" id="PTHR42791">
    <property type="entry name" value="GNAT FAMILY ACETYLTRANSFERASE"/>
    <property type="match status" value="1"/>
</dbReference>
<dbReference type="Gene3D" id="3.40.630.30">
    <property type="match status" value="1"/>
</dbReference>
<dbReference type="PROSITE" id="PS51186">
    <property type="entry name" value="GNAT"/>
    <property type="match status" value="1"/>
</dbReference>
<organism evidence="2 3">
    <name type="scientific">Leucosporidium creatinivorum</name>
    <dbReference type="NCBI Taxonomy" id="106004"/>
    <lineage>
        <taxon>Eukaryota</taxon>
        <taxon>Fungi</taxon>
        <taxon>Dikarya</taxon>
        <taxon>Basidiomycota</taxon>
        <taxon>Pucciniomycotina</taxon>
        <taxon>Microbotryomycetes</taxon>
        <taxon>Leucosporidiales</taxon>
        <taxon>Leucosporidium</taxon>
    </lineage>
</organism>
<accession>A0A1Y2C0T0</accession>
<keyword evidence="2" id="KW-0012">Acyltransferase</keyword>
<dbReference type="PANTHER" id="PTHR42791:SF2">
    <property type="entry name" value="N-ACETYLTRANSFERASE DOMAIN-CONTAINING PROTEIN"/>
    <property type="match status" value="1"/>
</dbReference>
<dbReference type="EMBL" id="MCGR01000140">
    <property type="protein sequence ID" value="ORY40631.1"/>
    <property type="molecule type" value="Genomic_DNA"/>
</dbReference>
<evidence type="ECO:0000313" key="3">
    <source>
        <dbReference type="Proteomes" id="UP000193467"/>
    </source>
</evidence>
<feature type="domain" description="N-acetyltransferase" evidence="1">
    <location>
        <begin position="8"/>
        <end position="211"/>
    </location>
</feature>
<reference evidence="2 3" key="1">
    <citation type="submission" date="2016-07" db="EMBL/GenBank/DDBJ databases">
        <title>Pervasive Adenine N6-methylation of Active Genes in Fungi.</title>
        <authorList>
            <consortium name="DOE Joint Genome Institute"/>
            <person name="Mondo S.J."/>
            <person name="Dannebaum R.O."/>
            <person name="Kuo R.C."/>
            <person name="Labutti K."/>
            <person name="Haridas S."/>
            <person name="Kuo A."/>
            <person name="Salamov A."/>
            <person name="Ahrendt S.R."/>
            <person name="Lipzen A."/>
            <person name="Sullivan W."/>
            <person name="Andreopoulos W.B."/>
            <person name="Clum A."/>
            <person name="Lindquist E."/>
            <person name="Daum C."/>
            <person name="Ramamoorthy G.K."/>
            <person name="Gryganskyi A."/>
            <person name="Culley D."/>
            <person name="Magnuson J.K."/>
            <person name="James T.Y."/>
            <person name="O'Malley M.A."/>
            <person name="Stajich J.E."/>
            <person name="Spatafora J.W."/>
            <person name="Visel A."/>
            <person name="Grigoriev I.V."/>
        </authorList>
    </citation>
    <scope>NUCLEOTIDE SEQUENCE [LARGE SCALE GENOMIC DNA]</scope>
    <source>
        <strain evidence="2 3">62-1032</strain>
    </source>
</reference>
<dbReference type="CDD" id="cd04301">
    <property type="entry name" value="NAT_SF"/>
    <property type="match status" value="1"/>
</dbReference>
<dbReference type="InterPro" id="IPR000182">
    <property type="entry name" value="GNAT_dom"/>
</dbReference>
<dbReference type="GO" id="GO:0016747">
    <property type="term" value="F:acyltransferase activity, transferring groups other than amino-acyl groups"/>
    <property type="evidence" value="ECO:0007669"/>
    <property type="project" value="InterPro"/>
</dbReference>
<dbReference type="OrthoDB" id="61113at2759"/>
<sequence length="214" mass="24536">MSNTKLDVKLEPLLESDLPAAAEGCFQAFPSFYLPMEPEDLRPPHDIRVQRFASRLQHLLISPHTHCTKATLDGKLVGITIWHKPGAPVFNLKRRLPLEGREVTEEEEESWKGVDQGKWEEVWGGWDKVREELMKGQPHWYIAPLWVLPEYQGRGIGGKLLQEVVDLADQHTPSQPIYLEASQMGALMYEAKFNFKKIGTSEYVEMARFGPRKE</sequence>
<dbReference type="Pfam" id="PF00583">
    <property type="entry name" value="Acetyltransf_1"/>
    <property type="match status" value="1"/>
</dbReference>
<protein>
    <submittedName>
        <fullName evidence="2">Acyl-CoA N-acyltransferase</fullName>
    </submittedName>
</protein>
<dbReference type="InterPro" id="IPR052523">
    <property type="entry name" value="Trichothecene_AcTrans"/>
</dbReference>
<evidence type="ECO:0000313" key="2">
    <source>
        <dbReference type="EMBL" id="ORY40631.1"/>
    </source>
</evidence>
<dbReference type="InParanoid" id="A0A1Y2C0T0"/>
<dbReference type="InterPro" id="IPR016181">
    <property type="entry name" value="Acyl_CoA_acyltransferase"/>
</dbReference>
<proteinExistence type="predicted"/>
<dbReference type="SUPFAM" id="SSF55729">
    <property type="entry name" value="Acyl-CoA N-acyltransferases (Nat)"/>
    <property type="match status" value="1"/>
</dbReference>
<keyword evidence="3" id="KW-1185">Reference proteome</keyword>